<dbReference type="Proteomes" id="UP000825890">
    <property type="component" value="Unassembled WGS sequence"/>
</dbReference>
<proteinExistence type="predicted"/>
<sequence>MVGIKAAALALLTLLGLAEKNSDDKSGDKFGSECVKYDDKDQTKCRTWRLFDIKYAKAKDFVRVIRECERGCYSLGEGCVLDRPDDSVKGDRTPLFACTPDKAPELPLEEGKVPLMSGPDFGRVEL</sequence>
<comment type="caution">
    <text evidence="2">The sequence shown here is derived from an EMBL/GenBank/DDBJ whole genome shotgun (WGS) entry which is preliminary data.</text>
</comment>
<evidence type="ECO:0000313" key="2">
    <source>
        <dbReference type="EMBL" id="GIZ41339.1"/>
    </source>
</evidence>
<evidence type="ECO:0000313" key="3">
    <source>
        <dbReference type="Proteomes" id="UP000825890"/>
    </source>
</evidence>
<gene>
    <name evidence="2" type="ORF">CKM354_000464500</name>
</gene>
<dbReference type="EMBL" id="BOLY01000003">
    <property type="protein sequence ID" value="GIZ41339.1"/>
    <property type="molecule type" value="Genomic_DNA"/>
</dbReference>
<evidence type="ECO:0000256" key="1">
    <source>
        <dbReference type="SAM" id="SignalP"/>
    </source>
</evidence>
<name>A0A9P3FFZ4_9PEZI</name>
<dbReference type="OrthoDB" id="10518813at2759"/>
<dbReference type="GeneID" id="68290220"/>
<feature type="signal peptide" evidence="1">
    <location>
        <begin position="1"/>
        <end position="18"/>
    </location>
</feature>
<dbReference type="AlphaFoldDB" id="A0A9P3FFZ4"/>
<protein>
    <submittedName>
        <fullName evidence="2">Uncharacterized protein</fullName>
    </submittedName>
</protein>
<feature type="chain" id="PRO_5040477440" evidence="1">
    <location>
        <begin position="19"/>
        <end position="126"/>
    </location>
</feature>
<accession>A0A9P3FFZ4</accession>
<reference evidence="2 3" key="1">
    <citation type="submission" date="2021-01" db="EMBL/GenBank/DDBJ databases">
        <title>Cercospora kikuchii MAFF 305040 whole genome shotgun sequence.</title>
        <authorList>
            <person name="Kashiwa T."/>
            <person name="Suzuki T."/>
        </authorList>
    </citation>
    <scope>NUCLEOTIDE SEQUENCE [LARGE SCALE GENOMIC DNA]</scope>
    <source>
        <strain evidence="2 3">MAFF 305040</strain>
    </source>
</reference>
<organism evidence="2 3">
    <name type="scientific">Cercospora kikuchii</name>
    <dbReference type="NCBI Taxonomy" id="84275"/>
    <lineage>
        <taxon>Eukaryota</taxon>
        <taxon>Fungi</taxon>
        <taxon>Dikarya</taxon>
        <taxon>Ascomycota</taxon>
        <taxon>Pezizomycotina</taxon>
        <taxon>Dothideomycetes</taxon>
        <taxon>Dothideomycetidae</taxon>
        <taxon>Mycosphaerellales</taxon>
        <taxon>Mycosphaerellaceae</taxon>
        <taxon>Cercospora</taxon>
    </lineage>
</organism>
<keyword evidence="3" id="KW-1185">Reference proteome</keyword>
<keyword evidence="1" id="KW-0732">Signal</keyword>
<dbReference type="RefSeq" id="XP_044655826.1">
    <property type="nucleotide sequence ID" value="XM_044799891.1"/>
</dbReference>